<dbReference type="SUPFAM" id="SSF53850">
    <property type="entry name" value="Periplasmic binding protein-like II"/>
    <property type="match status" value="1"/>
</dbReference>
<dbReference type="RefSeq" id="WP_182615520.1">
    <property type="nucleotide sequence ID" value="NZ_BAAATF010000006.1"/>
</dbReference>
<dbReference type="InterPro" id="IPR042100">
    <property type="entry name" value="Bug_dom1"/>
</dbReference>
<evidence type="ECO:0000256" key="1">
    <source>
        <dbReference type="ARBA" id="ARBA00006987"/>
    </source>
</evidence>
<dbReference type="Proteomes" id="UP000540568">
    <property type="component" value="Unassembled WGS sequence"/>
</dbReference>
<comment type="caution">
    <text evidence="3">The sequence shown here is derived from an EMBL/GenBank/DDBJ whole genome shotgun (WGS) entry which is preliminary data.</text>
</comment>
<protein>
    <submittedName>
        <fullName evidence="3">Putative tricarboxylic transport membrane protein</fullName>
    </submittedName>
</protein>
<proteinExistence type="inferred from homology"/>
<comment type="similarity">
    <text evidence="1">Belongs to the UPF0065 (bug) family.</text>
</comment>
<dbReference type="EMBL" id="JACGWV010000001">
    <property type="protein sequence ID" value="MBA8807874.1"/>
    <property type="molecule type" value="Genomic_DNA"/>
</dbReference>
<feature type="signal peptide" evidence="2">
    <location>
        <begin position="1"/>
        <end position="20"/>
    </location>
</feature>
<reference evidence="3 4" key="1">
    <citation type="submission" date="2020-07" db="EMBL/GenBank/DDBJ databases">
        <title>Sequencing the genomes of 1000 actinobacteria strains.</title>
        <authorList>
            <person name="Klenk H.-P."/>
        </authorList>
    </citation>
    <scope>NUCLEOTIDE SEQUENCE [LARGE SCALE GENOMIC DNA]</scope>
    <source>
        <strain evidence="3 4">DSM 44121</strain>
    </source>
</reference>
<dbReference type="Pfam" id="PF03401">
    <property type="entry name" value="TctC"/>
    <property type="match status" value="1"/>
</dbReference>
<evidence type="ECO:0000313" key="4">
    <source>
        <dbReference type="Proteomes" id="UP000540568"/>
    </source>
</evidence>
<dbReference type="PANTHER" id="PTHR42928">
    <property type="entry name" value="TRICARBOXYLATE-BINDING PROTEIN"/>
    <property type="match status" value="1"/>
</dbReference>
<sequence length="326" mass="33964">MRRGVRTTIALLVCVPLVVAAGIQANRSGNVHGARTGLTLLVPAAPGGGWDTVAREMQSVMRERGIVTNPRVVNAGGAAGTIGLGQLMEMSGQDDVLMVTGTVMIGGIEVNDSAYRLEETTPIAHLADDYEALVVPADSPYATVDDFVEAFEKNPGQVSIGGGSIGGTDHLTAGLLAEEVGVDPADVNYIPFAGGGEAVNALLSHSVAAGMSGYNEFADQIEAGKLRILALSAPEPVADIDAPTFIEAGYDLYLPNFRGVVAPPGIAPEDAAELQAIVEETVATPEWSDAVERNKWVANLQTGEEFGDFLDGEIGRIQDVVKELGL</sequence>
<accession>A0A7W3J804</accession>
<keyword evidence="4" id="KW-1185">Reference proteome</keyword>
<gene>
    <name evidence="3" type="ORF">FHX71_001816</name>
</gene>
<dbReference type="PIRSF" id="PIRSF017082">
    <property type="entry name" value="YflP"/>
    <property type="match status" value="1"/>
</dbReference>
<dbReference type="PANTHER" id="PTHR42928:SF3">
    <property type="entry name" value="UPF0065 PROTEIN YFLP"/>
    <property type="match status" value="1"/>
</dbReference>
<dbReference type="CDD" id="cd07012">
    <property type="entry name" value="PBP2_Bug_TTT"/>
    <property type="match status" value="1"/>
</dbReference>
<dbReference type="InterPro" id="IPR005064">
    <property type="entry name" value="BUG"/>
</dbReference>
<evidence type="ECO:0000256" key="2">
    <source>
        <dbReference type="SAM" id="SignalP"/>
    </source>
</evidence>
<feature type="chain" id="PRO_5030949210" evidence="2">
    <location>
        <begin position="21"/>
        <end position="326"/>
    </location>
</feature>
<name>A0A7W3J804_9MICO</name>
<keyword evidence="2" id="KW-0732">Signal</keyword>
<dbReference type="Gene3D" id="3.40.190.10">
    <property type="entry name" value="Periplasmic binding protein-like II"/>
    <property type="match status" value="1"/>
</dbReference>
<evidence type="ECO:0000313" key="3">
    <source>
        <dbReference type="EMBL" id="MBA8807874.1"/>
    </source>
</evidence>
<dbReference type="Gene3D" id="3.40.190.150">
    <property type="entry name" value="Bordetella uptake gene, domain 1"/>
    <property type="match status" value="1"/>
</dbReference>
<organism evidence="3 4">
    <name type="scientific">Promicromonospora sukumoe</name>
    <dbReference type="NCBI Taxonomy" id="88382"/>
    <lineage>
        <taxon>Bacteria</taxon>
        <taxon>Bacillati</taxon>
        <taxon>Actinomycetota</taxon>
        <taxon>Actinomycetes</taxon>
        <taxon>Micrococcales</taxon>
        <taxon>Promicromonosporaceae</taxon>
        <taxon>Promicromonospora</taxon>
    </lineage>
</organism>
<dbReference type="AlphaFoldDB" id="A0A7W3J804"/>